<dbReference type="GO" id="GO:0046475">
    <property type="term" value="P:glycerophospholipid catabolic process"/>
    <property type="evidence" value="ECO:0007669"/>
    <property type="project" value="TreeGrafter"/>
</dbReference>
<dbReference type="PROSITE" id="PS51210">
    <property type="entry name" value="PLA2C"/>
    <property type="match status" value="1"/>
</dbReference>
<comment type="similarity">
    <text evidence="1 9">Belongs to the lysophospholipase family.</text>
</comment>
<dbReference type="Gene3D" id="3.40.1090.10">
    <property type="entry name" value="Cytosolic phospholipase A2 catalytic domain"/>
    <property type="match status" value="1"/>
</dbReference>
<evidence type="ECO:0000256" key="4">
    <source>
        <dbReference type="ARBA" id="ARBA00022801"/>
    </source>
</evidence>
<dbReference type="GO" id="GO:0004623">
    <property type="term" value="F:phospholipase A2 activity"/>
    <property type="evidence" value="ECO:0007669"/>
    <property type="project" value="TreeGrafter"/>
</dbReference>
<keyword evidence="4 8" id="KW-0378">Hydrolase</keyword>
<dbReference type="GO" id="GO:0005829">
    <property type="term" value="C:cytosol"/>
    <property type="evidence" value="ECO:0007669"/>
    <property type="project" value="TreeGrafter"/>
</dbReference>
<dbReference type="EMBL" id="CALTRL010006185">
    <property type="protein sequence ID" value="CAH7690025.1"/>
    <property type="molecule type" value="Genomic_DNA"/>
</dbReference>
<dbReference type="PANTHER" id="PTHR10728">
    <property type="entry name" value="CYTOSOLIC PHOSPHOLIPASE A2"/>
    <property type="match status" value="1"/>
</dbReference>
<evidence type="ECO:0000313" key="11">
    <source>
        <dbReference type="EMBL" id="CAH7690025.1"/>
    </source>
</evidence>
<evidence type="ECO:0000256" key="2">
    <source>
        <dbReference type="ARBA" id="ARBA00013274"/>
    </source>
</evidence>
<comment type="catalytic activity">
    <reaction evidence="9">
        <text>a 1-acyl-sn-glycero-3-phosphocholine + H2O = sn-glycerol 3-phosphocholine + a fatty acid + H(+)</text>
        <dbReference type="Rhea" id="RHEA:15177"/>
        <dbReference type="ChEBI" id="CHEBI:15377"/>
        <dbReference type="ChEBI" id="CHEBI:15378"/>
        <dbReference type="ChEBI" id="CHEBI:16870"/>
        <dbReference type="ChEBI" id="CHEBI:28868"/>
        <dbReference type="ChEBI" id="CHEBI:58168"/>
        <dbReference type="EC" id="3.1.1.5"/>
    </reaction>
</comment>
<evidence type="ECO:0000259" key="10">
    <source>
        <dbReference type="PROSITE" id="PS51210"/>
    </source>
</evidence>
<dbReference type="Pfam" id="PF01735">
    <property type="entry name" value="PLA2_B"/>
    <property type="match status" value="1"/>
</dbReference>
<protein>
    <recommendedName>
        <fullName evidence="2 9">Lysophospholipase</fullName>
        <ecNumber evidence="2 9">3.1.1.5</ecNumber>
    </recommendedName>
</protein>
<feature type="chain" id="PRO_5043087016" description="Lysophospholipase" evidence="9">
    <location>
        <begin position="26"/>
        <end position="622"/>
    </location>
</feature>
<feature type="domain" description="PLA2c" evidence="10">
    <location>
        <begin position="41"/>
        <end position="622"/>
    </location>
</feature>
<keyword evidence="3 9" id="KW-0732">Signal</keyword>
<accession>A0AAV0BTD1</accession>
<feature type="signal peptide" evidence="9">
    <location>
        <begin position="1"/>
        <end position="25"/>
    </location>
</feature>
<keyword evidence="5 8" id="KW-0442">Lipid degradation</keyword>
<dbReference type="PANTHER" id="PTHR10728:SF33">
    <property type="entry name" value="LYSOPHOSPHOLIPASE 1-RELATED"/>
    <property type="match status" value="1"/>
</dbReference>
<dbReference type="GO" id="GO:0004622">
    <property type="term" value="F:phosphatidylcholine lysophospholipase activity"/>
    <property type="evidence" value="ECO:0007669"/>
    <property type="project" value="UniProtKB-EC"/>
</dbReference>
<dbReference type="InterPro" id="IPR016035">
    <property type="entry name" value="Acyl_Trfase/lysoPLipase"/>
</dbReference>
<comment type="caution">
    <text evidence="11">The sequence shown here is derived from an EMBL/GenBank/DDBJ whole genome shotgun (WGS) entry which is preliminary data.</text>
</comment>
<dbReference type="AlphaFoldDB" id="A0AAV0BTD1"/>
<dbReference type="SMART" id="SM00022">
    <property type="entry name" value="PLAc"/>
    <property type="match status" value="1"/>
</dbReference>
<gene>
    <name evidence="11" type="ORF">PPACK8108_LOCUS25247</name>
</gene>
<evidence type="ECO:0000256" key="1">
    <source>
        <dbReference type="ARBA" id="ARBA00008780"/>
    </source>
</evidence>
<keyword evidence="6 8" id="KW-0443">Lipid metabolism</keyword>
<dbReference type="SUPFAM" id="SSF52151">
    <property type="entry name" value="FabD/lysophospholipase-like"/>
    <property type="match status" value="1"/>
</dbReference>
<name>A0AAV0BTD1_PHAPC</name>
<dbReference type="EC" id="3.1.1.5" evidence="2 9"/>
<keyword evidence="7" id="KW-0325">Glycoprotein</keyword>
<evidence type="ECO:0000256" key="5">
    <source>
        <dbReference type="ARBA" id="ARBA00022963"/>
    </source>
</evidence>
<evidence type="ECO:0000256" key="6">
    <source>
        <dbReference type="ARBA" id="ARBA00023098"/>
    </source>
</evidence>
<organism evidence="11 12">
    <name type="scientific">Phakopsora pachyrhizi</name>
    <name type="common">Asian soybean rust disease fungus</name>
    <dbReference type="NCBI Taxonomy" id="170000"/>
    <lineage>
        <taxon>Eukaryota</taxon>
        <taxon>Fungi</taxon>
        <taxon>Dikarya</taxon>
        <taxon>Basidiomycota</taxon>
        <taxon>Pucciniomycotina</taxon>
        <taxon>Pucciniomycetes</taxon>
        <taxon>Pucciniales</taxon>
        <taxon>Phakopsoraceae</taxon>
        <taxon>Phakopsora</taxon>
    </lineage>
</organism>
<keyword evidence="12" id="KW-1185">Reference proteome</keyword>
<dbReference type="InterPro" id="IPR002642">
    <property type="entry name" value="LysoPLipase_cat_dom"/>
</dbReference>
<evidence type="ECO:0000256" key="7">
    <source>
        <dbReference type="ARBA" id="ARBA00023180"/>
    </source>
</evidence>
<proteinExistence type="inferred from homology"/>
<evidence type="ECO:0000256" key="3">
    <source>
        <dbReference type="ARBA" id="ARBA00022729"/>
    </source>
</evidence>
<sequence>MGDLNCQNSEIFVLILLLLCYNTSAQIAVATAPSYAPIKTNCPLNQPLLRLAGSASQSNQTLSNGETDFVNGRSRVVSPLWRDFYTSGIGSRTGYSQSSLFSGDGQDDWPILGIAHSGGGQRAALYGAGVLQALDSRTSSSPVKGVLQLATYQSGLSGGSWLTTSWASGDNMPLDQLVTGWQLEKDLLFPGDLNVLRNGQYLDNLVDDTEKKKKAGYNVSITDVWGRAISHHFLPGTTSANFYTDSPETAHGAGILFSNLRNLNGMKNFQAPLPIIVSNNFIRGSTTTSDRSSVPISGRTYIPLSTTVYEFTPLEFGSFDPYLSAFTPTEYLGTNLNFGKPIGPSSCTIAFDQSSFVMGTSASLFNAPINGVLAGLDGQREVLIKSLLERLPIGDTVEEALTARYPNPFKGVNGQIKFDGSNLDQLSIVDGGENGENVPFNPLIAPARKVDVILAVDASADTQRGARFGQNWPNGTSIINTFLRVTRVLPIGSATFPPIPTDPKIWLSKGLSTRPTFFGCSPLTETGNGGFPLIIYVPNTPLPQSDYHTNTSTFKLRYSKDDSKSFLNAASLTITRSVIDSKVDEEWPTCLSCALIDRSRNRRRVPRTSICQSCFKRYCYID</sequence>
<reference evidence="11" key="1">
    <citation type="submission" date="2022-06" db="EMBL/GenBank/DDBJ databases">
        <authorList>
            <consortium name="SYNGENTA / RWTH Aachen University"/>
        </authorList>
    </citation>
    <scope>NUCLEOTIDE SEQUENCE</scope>
</reference>
<evidence type="ECO:0000256" key="9">
    <source>
        <dbReference type="RuleBase" id="RU362103"/>
    </source>
</evidence>
<dbReference type="Proteomes" id="UP001153365">
    <property type="component" value="Unassembled WGS sequence"/>
</dbReference>
<evidence type="ECO:0000256" key="8">
    <source>
        <dbReference type="PROSITE-ProRule" id="PRU00555"/>
    </source>
</evidence>
<evidence type="ECO:0000313" key="12">
    <source>
        <dbReference type="Proteomes" id="UP001153365"/>
    </source>
</evidence>